<evidence type="ECO:0000313" key="3">
    <source>
        <dbReference type="Proteomes" id="UP000639396"/>
    </source>
</evidence>
<organism evidence="2 3">
    <name type="scientific">Paenibacillus oceani</name>
    <dbReference type="NCBI Taxonomy" id="2772510"/>
    <lineage>
        <taxon>Bacteria</taxon>
        <taxon>Bacillati</taxon>
        <taxon>Bacillota</taxon>
        <taxon>Bacilli</taxon>
        <taxon>Bacillales</taxon>
        <taxon>Paenibacillaceae</taxon>
        <taxon>Paenibacillus</taxon>
    </lineage>
</organism>
<evidence type="ECO:0008006" key="4">
    <source>
        <dbReference type="Google" id="ProtNLM"/>
    </source>
</evidence>
<proteinExistence type="predicted"/>
<feature type="signal peptide" evidence="1">
    <location>
        <begin position="1"/>
        <end position="19"/>
    </location>
</feature>
<feature type="chain" id="PRO_5038628195" description="Lipoprotein" evidence="1">
    <location>
        <begin position="20"/>
        <end position="182"/>
    </location>
</feature>
<sequence length="182" mass="20243">MKRMIICIVLAAVVLSGCTGDPGFPSPEEAMAGAGIQSKGILKQIELQDAVLIFYRKKEPVKDVQVGAGLVRKKNGSWTWMNGSDVQRLTEAPVTYRWTNLDKMNQAGSGYHMYWGIVNQDNIAKLHIKQRQGWGTDADAELLDTGLGYRIWYLVLDEYYGTVPGVEMIGYSAGGEVVYKYE</sequence>
<evidence type="ECO:0000313" key="2">
    <source>
        <dbReference type="EMBL" id="MBD2863388.1"/>
    </source>
</evidence>
<dbReference type="PROSITE" id="PS51257">
    <property type="entry name" value="PROKAR_LIPOPROTEIN"/>
    <property type="match status" value="1"/>
</dbReference>
<keyword evidence="3" id="KW-1185">Reference proteome</keyword>
<dbReference type="EMBL" id="JACXJA010000019">
    <property type="protein sequence ID" value="MBD2863388.1"/>
    <property type="molecule type" value="Genomic_DNA"/>
</dbReference>
<reference evidence="2" key="1">
    <citation type="submission" date="2020-09" db="EMBL/GenBank/DDBJ databases">
        <title>A novel bacterium of genus Paenibacillus, isolated from South China Sea.</title>
        <authorList>
            <person name="Huang H."/>
            <person name="Mo K."/>
            <person name="Hu Y."/>
        </authorList>
    </citation>
    <scope>NUCLEOTIDE SEQUENCE</scope>
    <source>
        <strain evidence="2">IB182363</strain>
    </source>
</reference>
<dbReference type="Proteomes" id="UP000639396">
    <property type="component" value="Unassembled WGS sequence"/>
</dbReference>
<protein>
    <recommendedName>
        <fullName evidence="4">Lipoprotein</fullName>
    </recommendedName>
</protein>
<keyword evidence="1" id="KW-0732">Signal</keyword>
<accession>A0A927H0K3</accession>
<evidence type="ECO:0000256" key="1">
    <source>
        <dbReference type="SAM" id="SignalP"/>
    </source>
</evidence>
<dbReference type="AlphaFoldDB" id="A0A927H0K3"/>
<dbReference type="RefSeq" id="WP_190929018.1">
    <property type="nucleotide sequence ID" value="NZ_JACXJA010000019.1"/>
</dbReference>
<name>A0A927H0K3_9BACL</name>
<gene>
    <name evidence="2" type="ORF">IDH45_15450</name>
</gene>
<comment type="caution">
    <text evidence="2">The sequence shown here is derived from an EMBL/GenBank/DDBJ whole genome shotgun (WGS) entry which is preliminary data.</text>
</comment>